<dbReference type="KEGG" id="tva:5465290"/>
<dbReference type="Pfam" id="PF21349">
    <property type="entry name" value="RUBY_RBDX"/>
    <property type="match status" value="1"/>
</dbReference>
<keyword evidence="4" id="KW-0249">Electron transport</keyword>
<dbReference type="PANTHER" id="PTHR43865">
    <property type="entry name" value="RUBRERYTHRIN-RELATED"/>
    <property type="match status" value="1"/>
</dbReference>
<dbReference type="GO" id="GO:0016491">
    <property type="term" value="F:oxidoreductase activity"/>
    <property type="evidence" value="ECO:0007669"/>
    <property type="project" value="InterPro"/>
</dbReference>
<keyword evidence="9" id="KW-1185">Reference proteome</keyword>
<proteinExistence type="predicted"/>
<dbReference type="Proteomes" id="UP000001542">
    <property type="component" value="Unassembled WGS sequence"/>
</dbReference>
<evidence type="ECO:0000256" key="1">
    <source>
        <dbReference type="ARBA" id="ARBA00001965"/>
    </source>
</evidence>
<dbReference type="VEuPathDB" id="TrichDB:TVAGG3_0601230"/>
<keyword evidence="3" id="KW-0479">Metal-binding</keyword>
<reference evidence="8" key="1">
    <citation type="submission" date="2006-10" db="EMBL/GenBank/DDBJ databases">
        <authorList>
            <person name="Amadeo P."/>
            <person name="Zhao Q."/>
            <person name="Wortman J."/>
            <person name="Fraser-Liggett C."/>
            <person name="Carlton J."/>
        </authorList>
    </citation>
    <scope>NUCLEOTIDE SEQUENCE</scope>
    <source>
        <strain evidence="8">G3</strain>
    </source>
</reference>
<protein>
    <submittedName>
        <fullName evidence="8">Rubrerythrin family protein</fullName>
    </submittedName>
</protein>
<dbReference type="SUPFAM" id="SSF57802">
    <property type="entry name" value="Rubredoxin-like"/>
    <property type="match status" value="1"/>
</dbReference>
<name>A2DIF8_TRIV3</name>
<keyword evidence="2" id="KW-0813">Transport</keyword>
<evidence type="ECO:0000256" key="2">
    <source>
        <dbReference type="ARBA" id="ARBA00022448"/>
    </source>
</evidence>
<evidence type="ECO:0000313" key="9">
    <source>
        <dbReference type="Proteomes" id="UP000001542"/>
    </source>
</evidence>
<dbReference type="STRING" id="5722.A2DIF8"/>
<dbReference type="VEuPathDB" id="TrichDB:TVAG_178060"/>
<feature type="domain" description="Rubredoxin-like" evidence="6">
    <location>
        <begin position="169"/>
        <end position="203"/>
    </location>
</feature>
<dbReference type="eggNOG" id="ENOG502S7TY">
    <property type="taxonomic scope" value="Eukaryota"/>
</dbReference>
<dbReference type="PANTHER" id="PTHR43865:SF1">
    <property type="entry name" value="RUBRERYTHRIN-RELATED"/>
    <property type="match status" value="1"/>
</dbReference>
<gene>
    <name evidence="8" type="ORF">TVAG_178060</name>
</gene>
<dbReference type="NCBIfam" id="NF045767">
    <property type="entry name" value="RuberyRbr"/>
    <property type="match status" value="1"/>
</dbReference>
<dbReference type="SMR" id="A2DIF8"/>
<evidence type="ECO:0000256" key="4">
    <source>
        <dbReference type="ARBA" id="ARBA00022982"/>
    </source>
</evidence>
<dbReference type="InterPro" id="IPR003251">
    <property type="entry name" value="Rr_diiron-bd_dom"/>
</dbReference>
<dbReference type="OrthoDB" id="10257359at2759"/>
<dbReference type="RefSeq" id="XP_001580748.1">
    <property type="nucleotide sequence ID" value="XM_001580698.1"/>
</dbReference>
<dbReference type="InterPro" id="IPR009040">
    <property type="entry name" value="Ferritin-like_diiron"/>
</dbReference>
<evidence type="ECO:0000313" key="8">
    <source>
        <dbReference type="EMBL" id="EAY19762.1"/>
    </source>
</evidence>
<evidence type="ECO:0000256" key="3">
    <source>
        <dbReference type="ARBA" id="ARBA00022723"/>
    </source>
</evidence>
<dbReference type="InParanoid" id="A2DIF8"/>
<evidence type="ECO:0000256" key="5">
    <source>
        <dbReference type="ARBA" id="ARBA00023004"/>
    </source>
</evidence>
<dbReference type="InterPro" id="IPR048574">
    <property type="entry name" value="RUBY_RBDX"/>
</dbReference>
<dbReference type="PROSITE" id="PS50903">
    <property type="entry name" value="RUBREDOXIN_LIKE"/>
    <property type="match status" value="1"/>
</dbReference>
<accession>A2DIF8</accession>
<dbReference type="InterPro" id="IPR009078">
    <property type="entry name" value="Ferritin-like_SF"/>
</dbReference>
<keyword evidence="5" id="KW-0408">Iron</keyword>
<dbReference type="InterPro" id="IPR012347">
    <property type="entry name" value="Ferritin-like"/>
</dbReference>
<dbReference type="InterPro" id="IPR024934">
    <property type="entry name" value="Rubredoxin-like_dom"/>
</dbReference>
<feature type="domain" description="Ferritin-like diiron" evidence="7">
    <location>
        <begin position="16"/>
        <end position="162"/>
    </location>
</feature>
<sequence length="207" mass="23607">MTTPAPPPATPPQAPNLKGSRTEKNLAAAFTGECMARNRYYFYASKAKKQGYEQISEIFLETAENEREHAKKFLKLMGTGEATPVTFQMVIPNTQINTTLENLRTAERGEAEENNIAYPHMAAIAEQEGFEEIAKYFRKVAEVEREHRIRFGLLADQLESDTLFKKSKDYKWKCRNCGNIFEGPEPPEKCPVCGHAQSFYQIKEIFE</sequence>
<dbReference type="Gene3D" id="2.20.28.10">
    <property type="match status" value="1"/>
</dbReference>
<organism evidence="8 9">
    <name type="scientific">Trichomonas vaginalis (strain ATCC PRA-98 / G3)</name>
    <dbReference type="NCBI Taxonomy" id="412133"/>
    <lineage>
        <taxon>Eukaryota</taxon>
        <taxon>Metamonada</taxon>
        <taxon>Parabasalia</taxon>
        <taxon>Trichomonadida</taxon>
        <taxon>Trichomonadidae</taxon>
        <taxon>Trichomonas</taxon>
    </lineage>
</organism>
<dbReference type="Pfam" id="PF02915">
    <property type="entry name" value="Rubrerythrin"/>
    <property type="match status" value="1"/>
</dbReference>
<dbReference type="PROSITE" id="PS50905">
    <property type="entry name" value="FERRITIN_LIKE"/>
    <property type="match status" value="1"/>
</dbReference>
<evidence type="ECO:0000259" key="6">
    <source>
        <dbReference type="PROSITE" id="PS50903"/>
    </source>
</evidence>
<dbReference type="AlphaFoldDB" id="A2DIF8"/>
<reference evidence="8" key="2">
    <citation type="journal article" date="2007" name="Science">
        <title>Draft genome sequence of the sexually transmitted pathogen Trichomonas vaginalis.</title>
        <authorList>
            <person name="Carlton J.M."/>
            <person name="Hirt R.P."/>
            <person name="Silva J.C."/>
            <person name="Delcher A.L."/>
            <person name="Schatz M."/>
            <person name="Zhao Q."/>
            <person name="Wortman J.R."/>
            <person name="Bidwell S.L."/>
            <person name="Alsmark U.C.M."/>
            <person name="Besteiro S."/>
            <person name="Sicheritz-Ponten T."/>
            <person name="Noel C.J."/>
            <person name="Dacks J.B."/>
            <person name="Foster P.G."/>
            <person name="Simillion C."/>
            <person name="Van de Peer Y."/>
            <person name="Miranda-Saavedra D."/>
            <person name="Barton G.J."/>
            <person name="Westrop G.D."/>
            <person name="Mueller S."/>
            <person name="Dessi D."/>
            <person name="Fiori P.L."/>
            <person name="Ren Q."/>
            <person name="Paulsen I."/>
            <person name="Zhang H."/>
            <person name="Bastida-Corcuera F.D."/>
            <person name="Simoes-Barbosa A."/>
            <person name="Brown M.T."/>
            <person name="Hayes R.D."/>
            <person name="Mukherjee M."/>
            <person name="Okumura C.Y."/>
            <person name="Schneider R."/>
            <person name="Smith A.J."/>
            <person name="Vanacova S."/>
            <person name="Villalvazo M."/>
            <person name="Haas B.J."/>
            <person name="Pertea M."/>
            <person name="Feldblyum T.V."/>
            <person name="Utterback T.R."/>
            <person name="Shu C.L."/>
            <person name="Osoegawa K."/>
            <person name="de Jong P.J."/>
            <person name="Hrdy I."/>
            <person name="Horvathova L."/>
            <person name="Zubacova Z."/>
            <person name="Dolezal P."/>
            <person name="Malik S.B."/>
            <person name="Logsdon J.M. Jr."/>
            <person name="Henze K."/>
            <person name="Gupta A."/>
            <person name="Wang C.C."/>
            <person name="Dunne R.L."/>
            <person name="Upcroft J.A."/>
            <person name="Upcroft P."/>
            <person name="White O."/>
            <person name="Salzberg S.L."/>
            <person name="Tang P."/>
            <person name="Chiu C.-H."/>
            <person name="Lee Y.-S."/>
            <person name="Embley T.M."/>
            <person name="Coombs G.H."/>
            <person name="Mottram J.C."/>
            <person name="Tachezy J."/>
            <person name="Fraser-Liggett C.M."/>
            <person name="Johnson P.J."/>
        </authorList>
    </citation>
    <scope>NUCLEOTIDE SEQUENCE [LARGE SCALE GENOMIC DNA]</scope>
    <source>
        <strain evidence="8">G3</strain>
    </source>
</reference>
<dbReference type="CDD" id="cd00729">
    <property type="entry name" value="rubredoxin_SM"/>
    <property type="match status" value="1"/>
</dbReference>
<dbReference type="InterPro" id="IPR052364">
    <property type="entry name" value="Rubrerythrin"/>
</dbReference>
<dbReference type="CDD" id="cd01041">
    <property type="entry name" value="Rubrerythrin"/>
    <property type="match status" value="1"/>
</dbReference>
<evidence type="ECO:0000259" key="7">
    <source>
        <dbReference type="PROSITE" id="PS50905"/>
    </source>
</evidence>
<dbReference type="Gene3D" id="1.20.1260.10">
    <property type="match status" value="1"/>
</dbReference>
<dbReference type="GO" id="GO:0005506">
    <property type="term" value="F:iron ion binding"/>
    <property type="evidence" value="ECO:0007669"/>
    <property type="project" value="InterPro"/>
</dbReference>
<dbReference type="EMBL" id="DS113204">
    <property type="protein sequence ID" value="EAY19762.1"/>
    <property type="molecule type" value="Genomic_DNA"/>
</dbReference>
<comment type="cofactor">
    <cofactor evidence="1">
        <name>Fe(3+)</name>
        <dbReference type="ChEBI" id="CHEBI:29034"/>
    </cofactor>
</comment>
<dbReference type="SUPFAM" id="SSF47240">
    <property type="entry name" value="Ferritin-like"/>
    <property type="match status" value="1"/>
</dbReference>